<feature type="non-terminal residue" evidence="1">
    <location>
        <position position="132"/>
    </location>
</feature>
<evidence type="ECO:0000313" key="1">
    <source>
        <dbReference type="EMBL" id="SVD47840.1"/>
    </source>
</evidence>
<accession>A0A382VN87</accession>
<dbReference type="Pfam" id="PF15892">
    <property type="entry name" value="BNR_4"/>
    <property type="match status" value="1"/>
</dbReference>
<reference evidence="1" key="1">
    <citation type="submission" date="2018-05" db="EMBL/GenBank/DDBJ databases">
        <authorList>
            <person name="Lanie J.A."/>
            <person name="Ng W.-L."/>
            <person name="Kazmierczak K.M."/>
            <person name="Andrzejewski T.M."/>
            <person name="Davidsen T.M."/>
            <person name="Wayne K.J."/>
            <person name="Tettelin H."/>
            <person name="Glass J.I."/>
            <person name="Rusch D."/>
            <person name="Podicherti R."/>
            <person name="Tsui H.-C.T."/>
            <person name="Winkler M.E."/>
        </authorList>
    </citation>
    <scope>NUCLEOTIDE SEQUENCE</scope>
</reference>
<dbReference type="EMBL" id="UINC01153237">
    <property type="protein sequence ID" value="SVD47840.1"/>
    <property type="molecule type" value="Genomic_DNA"/>
</dbReference>
<dbReference type="AlphaFoldDB" id="A0A382VN87"/>
<name>A0A382VN87_9ZZZZ</name>
<gene>
    <name evidence="1" type="ORF">METZ01_LOCUS400694</name>
</gene>
<sequence length="132" mass="15149">MKILNSIEIAKVWAGHPVGFDLLTYDQHQFIVFYGANRQMEIVARRIDSISFEQATFPSYIGWDSHNYVTMAIDDADQIHLCGNMHGDPLTYFRTTQPLNIQSFAQVDHMTGQNEGRCTYPVFMRGSENELI</sequence>
<organism evidence="1">
    <name type="scientific">marine metagenome</name>
    <dbReference type="NCBI Taxonomy" id="408172"/>
    <lineage>
        <taxon>unclassified sequences</taxon>
        <taxon>metagenomes</taxon>
        <taxon>ecological metagenomes</taxon>
    </lineage>
</organism>
<proteinExistence type="predicted"/>
<protein>
    <submittedName>
        <fullName evidence="1">Uncharacterized protein</fullName>
    </submittedName>
</protein>